<sequence>MPHNTDILKKKVCVTVFLDELFEEVPSDDSTNQLPLVESSEIESVKIQKISSERETAICDPVPISNDYLNIEDIDARPRKHRREAKFSKNPCKILKNLNKYRKSEELEVRDSKSPQRLPSGYCESGADDFLLMNKKRKSISLTDKNKIETAKSSCTSNVVHSKSKSKRKSSKTSDVNCQYDVTTYSSKSIQVNGHNTEASTNTELSIGGTVCFLEEEQKKIVEDLAWEKTKNQIKLILAKANDWYEMKESCEGDRMQQYNLKSILDECEKPHGRTGAVNREAYSMTGVLSSEFCESDIRVISDSYTCVFPHNKKGISLKERGLKRVSNKIIRMKGFESDASELECFSYNGLPRLDYNPLLCYTSCINCKTKEEGNDSLHKICWNESVNSHRTSNLSPVSSFGGSSTVPTLELISSKYSDNETILKEHISINKPKSLSKTNLDNLLMSVSEEINNIMYDDDSKTLLKSDIYSENEENNVRVCKEIFNKVSERHFSSKCEFGEDKKEVSNVLNKFSICEVFVKRKVKDKILSDEESETIFAESLQTSESTDGELLPPTEEDNMSEFESKKVNVMEFEGALLRPNILKRMRTIELVGNGSSSELQNLSTEVILVCENISNEDLCLEAWQSSSSTMGTPSKTCQCYLKDSADSSMYLIEIPFRFTRSKVK</sequence>
<name>A0AAN8S4T4_POLSC</name>
<protein>
    <submittedName>
        <fullName evidence="1">Uncharacterized protein</fullName>
    </submittedName>
</protein>
<proteinExistence type="predicted"/>
<evidence type="ECO:0000313" key="1">
    <source>
        <dbReference type="EMBL" id="KAK6636669.1"/>
    </source>
</evidence>
<dbReference type="Proteomes" id="UP001372834">
    <property type="component" value="Unassembled WGS sequence"/>
</dbReference>
<reference evidence="1 2" key="1">
    <citation type="submission" date="2023-10" db="EMBL/GenBank/DDBJ databases">
        <title>Genomes of two closely related lineages of the louse Polyplax serrata with different host specificities.</title>
        <authorList>
            <person name="Martinu J."/>
            <person name="Tarabai H."/>
            <person name="Stefka J."/>
            <person name="Hypsa V."/>
        </authorList>
    </citation>
    <scope>NUCLEOTIDE SEQUENCE [LARGE SCALE GENOMIC DNA]</scope>
    <source>
        <strain evidence="1">HR10_N</strain>
    </source>
</reference>
<dbReference type="AlphaFoldDB" id="A0AAN8S4T4"/>
<dbReference type="EMBL" id="JAWJWE010000004">
    <property type="protein sequence ID" value="KAK6636669.1"/>
    <property type="molecule type" value="Genomic_DNA"/>
</dbReference>
<organism evidence="1 2">
    <name type="scientific">Polyplax serrata</name>
    <name type="common">Common mouse louse</name>
    <dbReference type="NCBI Taxonomy" id="468196"/>
    <lineage>
        <taxon>Eukaryota</taxon>
        <taxon>Metazoa</taxon>
        <taxon>Ecdysozoa</taxon>
        <taxon>Arthropoda</taxon>
        <taxon>Hexapoda</taxon>
        <taxon>Insecta</taxon>
        <taxon>Pterygota</taxon>
        <taxon>Neoptera</taxon>
        <taxon>Paraneoptera</taxon>
        <taxon>Psocodea</taxon>
        <taxon>Troctomorpha</taxon>
        <taxon>Phthiraptera</taxon>
        <taxon>Anoplura</taxon>
        <taxon>Polyplacidae</taxon>
        <taxon>Polyplax</taxon>
    </lineage>
</organism>
<accession>A0AAN8S4T4</accession>
<evidence type="ECO:0000313" key="2">
    <source>
        <dbReference type="Proteomes" id="UP001372834"/>
    </source>
</evidence>
<comment type="caution">
    <text evidence="1">The sequence shown here is derived from an EMBL/GenBank/DDBJ whole genome shotgun (WGS) entry which is preliminary data.</text>
</comment>
<gene>
    <name evidence="1" type="ORF">RUM43_010331</name>
</gene>